<accession>A0A5N5GQA0</accession>
<feature type="region of interest" description="Disordered" evidence="1">
    <location>
        <begin position="1"/>
        <end position="39"/>
    </location>
</feature>
<evidence type="ECO:0000313" key="2">
    <source>
        <dbReference type="EMBL" id="KAB2612934.1"/>
    </source>
</evidence>
<sequence length="142" mass="15518">MPFQLQRPGKKQKSARSPLSKKPDPTAPQKSQVGMEMKQSDKEVLAKILEELNAKEGTPVPQVGQALNFHSSSFPPIMMVTPTSQFNPITGEMLHFAEDNGVSSFLVPETTIRPTLATWEPISPKIPVVSKVTNPKALQASL</sequence>
<dbReference type="AlphaFoldDB" id="A0A5N5GQA0"/>
<reference evidence="2 3" key="1">
    <citation type="submission" date="2019-09" db="EMBL/GenBank/DDBJ databases">
        <authorList>
            <person name="Ou C."/>
        </authorList>
    </citation>
    <scope>NUCLEOTIDE SEQUENCE [LARGE SCALE GENOMIC DNA]</scope>
    <source>
        <strain evidence="2">S2</strain>
        <tissue evidence="2">Leaf</tissue>
    </source>
</reference>
<keyword evidence="3" id="KW-1185">Reference proteome</keyword>
<protein>
    <submittedName>
        <fullName evidence="2">TMV resistance protein N-like</fullName>
    </submittedName>
</protein>
<dbReference type="Proteomes" id="UP000327157">
    <property type="component" value="Chromosome 9"/>
</dbReference>
<dbReference type="EMBL" id="SMOL01000458">
    <property type="protein sequence ID" value="KAB2612934.1"/>
    <property type="molecule type" value="Genomic_DNA"/>
</dbReference>
<evidence type="ECO:0000313" key="3">
    <source>
        <dbReference type="Proteomes" id="UP000327157"/>
    </source>
</evidence>
<reference evidence="2 3" key="3">
    <citation type="submission" date="2019-11" db="EMBL/GenBank/DDBJ databases">
        <title>A de novo genome assembly of a pear dwarfing rootstock.</title>
        <authorList>
            <person name="Wang F."/>
            <person name="Wang J."/>
            <person name="Li S."/>
            <person name="Zhang Y."/>
            <person name="Fang M."/>
            <person name="Ma L."/>
            <person name="Zhao Y."/>
            <person name="Jiang S."/>
        </authorList>
    </citation>
    <scope>NUCLEOTIDE SEQUENCE [LARGE SCALE GENOMIC DNA]</scope>
    <source>
        <strain evidence="2">S2</strain>
        <tissue evidence="2">Leaf</tissue>
    </source>
</reference>
<proteinExistence type="predicted"/>
<organism evidence="2 3">
    <name type="scientific">Pyrus ussuriensis x Pyrus communis</name>
    <dbReference type="NCBI Taxonomy" id="2448454"/>
    <lineage>
        <taxon>Eukaryota</taxon>
        <taxon>Viridiplantae</taxon>
        <taxon>Streptophyta</taxon>
        <taxon>Embryophyta</taxon>
        <taxon>Tracheophyta</taxon>
        <taxon>Spermatophyta</taxon>
        <taxon>Magnoliopsida</taxon>
        <taxon>eudicotyledons</taxon>
        <taxon>Gunneridae</taxon>
        <taxon>Pentapetalae</taxon>
        <taxon>rosids</taxon>
        <taxon>fabids</taxon>
        <taxon>Rosales</taxon>
        <taxon>Rosaceae</taxon>
        <taxon>Amygdaloideae</taxon>
        <taxon>Maleae</taxon>
        <taxon>Pyrus</taxon>
    </lineage>
</organism>
<gene>
    <name evidence="2" type="ORF">D8674_035250</name>
</gene>
<evidence type="ECO:0000256" key="1">
    <source>
        <dbReference type="SAM" id="MobiDB-lite"/>
    </source>
</evidence>
<name>A0A5N5GQA0_9ROSA</name>
<reference evidence="3" key="2">
    <citation type="submission" date="2019-10" db="EMBL/GenBank/DDBJ databases">
        <title>A de novo genome assembly of a pear dwarfing rootstock.</title>
        <authorList>
            <person name="Wang F."/>
            <person name="Wang J."/>
            <person name="Li S."/>
            <person name="Zhang Y."/>
            <person name="Fang M."/>
            <person name="Ma L."/>
            <person name="Zhao Y."/>
            <person name="Jiang S."/>
        </authorList>
    </citation>
    <scope>NUCLEOTIDE SEQUENCE [LARGE SCALE GENOMIC DNA]</scope>
</reference>
<comment type="caution">
    <text evidence="2">The sequence shown here is derived from an EMBL/GenBank/DDBJ whole genome shotgun (WGS) entry which is preliminary data.</text>
</comment>